<evidence type="ECO:0000313" key="2">
    <source>
        <dbReference type="Proteomes" id="UP000680045"/>
    </source>
</evidence>
<accession>A0A941FPP9</accession>
<name>A0A941FPP9_9BACI</name>
<comment type="caution">
    <text evidence="1">The sequence shown here is derived from an EMBL/GenBank/DDBJ whole genome shotgun (WGS) entry which is preliminary data.</text>
</comment>
<dbReference type="AlphaFoldDB" id="A0A941FPP9"/>
<protein>
    <submittedName>
        <fullName evidence="1">Uncharacterized protein</fullName>
    </submittedName>
</protein>
<dbReference type="Proteomes" id="UP000680045">
    <property type="component" value="Unassembled WGS sequence"/>
</dbReference>
<reference evidence="1" key="1">
    <citation type="submission" date="2021-04" db="EMBL/GenBank/DDBJ databases">
        <title>Whole genome sequencing of Enterococci isolates from hospitalized patients.</title>
        <authorList>
            <person name="Ogoti B.M."/>
            <person name="Onyambu F.G."/>
        </authorList>
    </citation>
    <scope>NUCLEOTIDE SEQUENCE</scope>
    <source>
        <strain evidence="1">242</strain>
    </source>
</reference>
<gene>
    <name evidence="1" type="ORF">KEH51_04835</name>
</gene>
<evidence type="ECO:0000313" key="1">
    <source>
        <dbReference type="EMBL" id="MBR8644197.1"/>
    </source>
</evidence>
<dbReference type="EMBL" id="JAGTPW010000006">
    <property type="protein sequence ID" value="MBR8644197.1"/>
    <property type="molecule type" value="Genomic_DNA"/>
</dbReference>
<organism evidence="1 2">
    <name type="scientific">Peribacillus frigoritolerans</name>
    <dbReference type="NCBI Taxonomy" id="450367"/>
    <lineage>
        <taxon>Bacteria</taxon>
        <taxon>Bacillati</taxon>
        <taxon>Bacillota</taxon>
        <taxon>Bacilli</taxon>
        <taxon>Bacillales</taxon>
        <taxon>Bacillaceae</taxon>
        <taxon>Peribacillus</taxon>
    </lineage>
</organism>
<sequence>MKNLFLGGVCYGGDEGPGEEQENSQVNNEFLLEALKTENLDQFPYGVPRNASL</sequence>
<proteinExistence type="predicted"/>